<evidence type="ECO:0000313" key="1">
    <source>
        <dbReference type="EMBL" id="GGJ14632.1"/>
    </source>
</evidence>
<gene>
    <name evidence="1" type="ORF">GCM10010885_24780</name>
</gene>
<keyword evidence="2" id="KW-1185">Reference proteome</keyword>
<sequence>MDHERRGYVQTAFPTLALNPEQDLVYLCGNPGMIDESFAYLKDKGFDMQRIVREKYISSK</sequence>
<dbReference type="SUPFAM" id="SSF52343">
    <property type="entry name" value="Ferredoxin reductase-like, C-terminal NADP-linked domain"/>
    <property type="match status" value="1"/>
</dbReference>
<evidence type="ECO:0000313" key="2">
    <source>
        <dbReference type="Proteomes" id="UP000637695"/>
    </source>
</evidence>
<accession>A0A917NNW3</accession>
<reference evidence="1" key="1">
    <citation type="journal article" date="2014" name="Int. J. Syst. Evol. Microbiol.">
        <title>Complete genome sequence of Corynebacterium casei LMG S-19264T (=DSM 44701T), isolated from a smear-ripened cheese.</title>
        <authorList>
            <consortium name="US DOE Joint Genome Institute (JGI-PGF)"/>
            <person name="Walter F."/>
            <person name="Albersmeier A."/>
            <person name="Kalinowski J."/>
            <person name="Ruckert C."/>
        </authorList>
    </citation>
    <scope>NUCLEOTIDE SEQUENCE</scope>
    <source>
        <strain evidence="1">JCM 18487</strain>
    </source>
</reference>
<dbReference type="Gene3D" id="3.40.50.80">
    <property type="entry name" value="Nucleotide-binding domain of ferredoxin-NADP reductase (FNR) module"/>
    <property type="match status" value="1"/>
</dbReference>
<organism evidence="1 2">
    <name type="scientific">Alicyclobacillus cellulosilyticus</name>
    <dbReference type="NCBI Taxonomy" id="1003997"/>
    <lineage>
        <taxon>Bacteria</taxon>
        <taxon>Bacillati</taxon>
        <taxon>Bacillota</taxon>
        <taxon>Bacilli</taxon>
        <taxon>Bacillales</taxon>
        <taxon>Alicyclobacillaceae</taxon>
        <taxon>Alicyclobacillus</taxon>
    </lineage>
</organism>
<protein>
    <recommendedName>
        <fullName evidence="3">Oxidoreductase NAD-binding domain-containing protein</fullName>
    </recommendedName>
</protein>
<dbReference type="AlphaFoldDB" id="A0A917NNW3"/>
<name>A0A917NNW3_9BACL</name>
<proteinExistence type="predicted"/>
<dbReference type="InterPro" id="IPR039261">
    <property type="entry name" value="FNR_nucleotide-bd"/>
</dbReference>
<dbReference type="Proteomes" id="UP000637695">
    <property type="component" value="Unassembled WGS sequence"/>
</dbReference>
<dbReference type="EMBL" id="BMOY01000131">
    <property type="protein sequence ID" value="GGJ14632.1"/>
    <property type="molecule type" value="Genomic_DNA"/>
</dbReference>
<comment type="caution">
    <text evidence="1">The sequence shown here is derived from an EMBL/GenBank/DDBJ whole genome shotgun (WGS) entry which is preliminary data.</text>
</comment>
<reference evidence="1" key="2">
    <citation type="submission" date="2020-09" db="EMBL/GenBank/DDBJ databases">
        <authorList>
            <person name="Sun Q."/>
            <person name="Ohkuma M."/>
        </authorList>
    </citation>
    <scope>NUCLEOTIDE SEQUENCE</scope>
    <source>
        <strain evidence="1">JCM 18487</strain>
    </source>
</reference>
<evidence type="ECO:0008006" key="3">
    <source>
        <dbReference type="Google" id="ProtNLM"/>
    </source>
</evidence>